<proteinExistence type="predicted"/>
<dbReference type="PANTHER" id="PTHR36234:SF5">
    <property type="entry name" value="LYSYL ENDOPEPTIDASE"/>
    <property type="match status" value="1"/>
</dbReference>
<feature type="signal peptide" evidence="2">
    <location>
        <begin position="1"/>
        <end position="18"/>
    </location>
</feature>
<evidence type="ECO:0000259" key="3">
    <source>
        <dbReference type="Pfam" id="PF18962"/>
    </source>
</evidence>
<sequence>MRKLLPILFFLIASPIFAQVTNSGQPKSWDSVGLDEIPTITMPEFDLEAIKAEDKINDKKRDIPWRFGYDFSVSYGLDNSGQWFDVESGGRVWLLKFHSEGAKTLNFLFDQYKLPDGATLYFYNDDKTDVLGAYTSSQNRKDLNFGSWLVDGDTVIVEYFEPESSIGQGLLNISAVVHGYRSAAQFKTAKALNTSGDCNIDVDCGVGSDFDDLKDELKNSVAMTVVGGSGFCTGTLINNTSNDGTQYFLTANHCVGGGVSNWAFRFNWISPNPSCATPASSTNGSFNQTASGAILRASNAKSDMALLEISPNLPDAWDLVWAGWDRSGNSPDYVVGIHHPDGDIMKICRDDDGPFQTQVSFGPEPNMEVWYINEWEQGVTEPGSSGSALFDENGRIVGQLAGGAAACSGTSNNGAYDFYGRFDVSWDFGSTASTRLSDWLDPNNTGEVIIDQYPAAQVFTNDARLIVTGLDNEVCGTTAEPSFEVKNVGSNTITSIEFSYQVNSATPVNTNWTGNLAPNSTATITQPTLNINGSTTIQAAITTVNSSVDNNPTDNTYANTVNNFSGQAYQTTGVTFELLTDDYGEETTWELRDSSGNLIQSGPNSPYADTQNYSISLNVQQDECYNFIINDAASDGICCGWGQGSYELVTAENEVIFAGGQFTSSETTAFSVVSSLSTQQSNLEQQVSIYPNPTNSVINIENKSGLNYTYKMYSVTGQLLARGDKQQLSVNQLPQGLYLLQLDFENGQKVTERIIVK</sequence>
<organism evidence="4 5">
    <name type="scientific">Psychroflexus salarius</name>
    <dbReference type="NCBI Taxonomy" id="1155689"/>
    <lineage>
        <taxon>Bacteria</taxon>
        <taxon>Pseudomonadati</taxon>
        <taxon>Bacteroidota</taxon>
        <taxon>Flavobacteriia</taxon>
        <taxon>Flavobacteriales</taxon>
        <taxon>Flavobacteriaceae</taxon>
        <taxon>Psychroflexus</taxon>
    </lineage>
</organism>
<accession>A0A1M4SJZ4</accession>
<keyword evidence="1 2" id="KW-0732">Signal</keyword>
<evidence type="ECO:0000313" key="5">
    <source>
        <dbReference type="Proteomes" id="UP000184462"/>
    </source>
</evidence>
<dbReference type="AlphaFoldDB" id="A0A1M4SJZ4"/>
<dbReference type="Proteomes" id="UP000184462">
    <property type="component" value="Unassembled WGS sequence"/>
</dbReference>
<dbReference type="STRING" id="1155689.SAMN05444278_101191"/>
<gene>
    <name evidence="4" type="ORF">SAMN05444278_101191</name>
</gene>
<dbReference type="InterPro" id="IPR009003">
    <property type="entry name" value="Peptidase_S1_PA"/>
</dbReference>
<dbReference type="NCBIfam" id="TIGR04183">
    <property type="entry name" value="Por_Secre_tail"/>
    <property type="match status" value="1"/>
</dbReference>
<dbReference type="InterPro" id="IPR026444">
    <property type="entry name" value="Secre_tail"/>
</dbReference>
<protein>
    <submittedName>
        <fullName evidence="4">Por secretion system C-terminal sorting domain-containing protein</fullName>
    </submittedName>
</protein>
<evidence type="ECO:0000256" key="1">
    <source>
        <dbReference type="ARBA" id="ARBA00022729"/>
    </source>
</evidence>
<name>A0A1M4SJZ4_9FLAO</name>
<dbReference type="PANTHER" id="PTHR36234">
    <property type="entry name" value="LYSYL ENDOPEPTIDASE"/>
    <property type="match status" value="1"/>
</dbReference>
<reference evidence="4 5" key="1">
    <citation type="submission" date="2016-11" db="EMBL/GenBank/DDBJ databases">
        <authorList>
            <person name="Jaros S."/>
            <person name="Januszkiewicz K."/>
            <person name="Wedrychowicz H."/>
        </authorList>
    </citation>
    <scope>NUCLEOTIDE SEQUENCE [LARGE SCALE GENOMIC DNA]</scope>
    <source>
        <strain evidence="4 5">DSM 25661</strain>
    </source>
</reference>
<dbReference type="OrthoDB" id="9342482at2"/>
<dbReference type="RefSeq" id="WP_073190755.1">
    <property type="nucleotide sequence ID" value="NZ_FQTW01000001.1"/>
</dbReference>
<feature type="chain" id="PRO_5009907345" evidence="2">
    <location>
        <begin position="19"/>
        <end position="757"/>
    </location>
</feature>
<dbReference type="SUPFAM" id="SSF50494">
    <property type="entry name" value="Trypsin-like serine proteases"/>
    <property type="match status" value="1"/>
</dbReference>
<keyword evidence="5" id="KW-1185">Reference proteome</keyword>
<dbReference type="EMBL" id="FQTW01000001">
    <property type="protein sequence ID" value="SHE32317.1"/>
    <property type="molecule type" value="Genomic_DNA"/>
</dbReference>
<dbReference type="InterPro" id="IPR043504">
    <property type="entry name" value="Peptidase_S1_PA_chymotrypsin"/>
</dbReference>
<feature type="domain" description="Secretion system C-terminal sorting" evidence="3">
    <location>
        <begin position="689"/>
        <end position="756"/>
    </location>
</feature>
<evidence type="ECO:0000313" key="4">
    <source>
        <dbReference type="EMBL" id="SHE32317.1"/>
    </source>
</evidence>
<evidence type="ECO:0000256" key="2">
    <source>
        <dbReference type="SAM" id="SignalP"/>
    </source>
</evidence>
<dbReference type="Pfam" id="PF18962">
    <property type="entry name" value="Por_Secre_tail"/>
    <property type="match status" value="1"/>
</dbReference>
<dbReference type="Pfam" id="PF13365">
    <property type="entry name" value="Trypsin_2"/>
    <property type="match status" value="1"/>
</dbReference>
<dbReference type="Gene3D" id="2.40.10.10">
    <property type="entry name" value="Trypsin-like serine proteases"/>
    <property type="match status" value="2"/>
</dbReference>